<comment type="caution">
    <text evidence="2">The sequence shown here is derived from an EMBL/GenBank/DDBJ whole genome shotgun (WGS) entry which is preliminary data.</text>
</comment>
<dbReference type="SUPFAM" id="SSF51735">
    <property type="entry name" value="NAD(P)-binding Rossmann-fold domains"/>
    <property type="match status" value="1"/>
</dbReference>
<gene>
    <name evidence="2" type="ORF">POJ06DRAFT_279348</name>
</gene>
<proteinExistence type="predicted"/>
<dbReference type="PRINTS" id="PR00081">
    <property type="entry name" value="GDHRDH"/>
</dbReference>
<reference evidence="2" key="1">
    <citation type="submission" date="2023-03" db="EMBL/GenBank/DDBJ databases">
        <title>Near-Complete genome sequence of Lipomyces tetrasporous NRRL Y-64009, an oleaginous yeast capable of growing on lignocellulosic hydrolysates.</title>
        <authorList>
            <consortium name="Lawrence Berkeley National Laboratory"/>
            <person name="Jagtap S.S."/>
            <person name="Liu J.-J."/>
            <person name="Walukiewicz H.E."/>
            <person name="Pangilinan J."/>
            <person name="Lipzen A."/>
            <person name="Ahrendt S."/>
            <person name="Koriabine M."/>
            <person name="Cobaugh K."/>
            <person name="Salamov A."/>
            <person name="Yoshinaga Y."/>
            <person name="Ng V."/>
            <person name="Daum C."/>
            <person name="Grigoriev I.V."/>
            <person name="Slininger P.J."/>
            <person name="Dien B.S."/>
            <person name="Jin Y.-S."/>
            <person name="Rao C.V."/>
        </authorList>
    </citation>
    <scope>NUCLEOTIDE SEQUENCE</scope>
    <source>
        <strain evidence="2">NRRL Y-64009</strain>
    </source>
</reference>
<dbReference type="Gene3D" id="3.40.50.720">
    <property type="entry name" value="NAD(P)-binding Rossmann-like Domain"/>
    <property type="match status" value="1"/>
</dbReference>
<organism evidence="2 3">
    <name type="scientific">Lipomyces tetrasporus</name>
    <dbReference type="NCBI Taxonomy" id="54092"/>
    <lineage>
        <taxon>Eukaryota</taxon>
        <taxon>Fungi</taxon>
        <taxon>Dikarya</taxon>
        <taxon>Ascomycota</taxon>
        <taxon>Saccharomycotina</taxon>
        <taxon>Lipomycetes</taxon>
        <taxon>Lipomycetales</taxon>
        <taxon>Lipomycetaceae</taxon>
        <taxon>Lipomyces</taxon>
    </lineage>
</organism>
<dbReference type="Proteomes" id="UP001217417">
    <property type="component" value="Unassembled WGS sequence"/>
</dbReference>
<evidence type="ECO:0008006" key="4">
    <source>
        <dbReference type="Google" id="ProtNLM"/>
    </source>
</evidence>
<evidence type="ECO:0000313" key="3">
    <source>
        <dbReference type="Proteomes" id="UP001217417"/>
    </source>
</evidence>
<dbReference type="EMBL" id="JARPMG010000001">
    <property type="protein sequence ID" value="KAJ8103597.1"/>
    <property type="molecule type" value="Genomic_DNA"/>
</dbReference>
<dbReference type="InterPro" id="IPR036291">
    <property type="entry name" value="NAD(P)-bd_dom_sf"/>
</dbReference>
<accession>A0AAD7VUW9</accession>
<dbReference type="AlphaFoldDB" id="A0AAD7VUW9"/>
<dbReference type="RefSeq" id="XP_056047047.1">
    <property type="nucleotide sequence ID" value="XM_056189806.1"/>
</dbReference>
<dbReference type="InterPro" id="IPR002347">
    <property type="entry name" value="SDR_fam"/>
</dbReference>
<evidence type="ECO:0000313" key="2">
    <source>
        <dbReference type="EMBL" id="KAJ8103597.1"/>
    </source>
</evidence>
<dbReference type="GeneID" id="80884972"/>
<dbReference type="PANTHER" id="PTHR43157">
    <property type="entry name" value="PHOSPHATIDYLINOSITOL-GLYCAN BIOSYNTHESIS CLASS F PROTEIN-RELATED"/>
    <property type="match status" value="1"/>
</dbReference>
<keyword evidence="3" id="KW-1185">Reference proteome</keyword>
<dbReference type="Pfam" id="PF00106">
    <property type="entry name" value="adh_short"/>
    <property type="match status" value="1"/>
</dbReference>
<sequence length="313" mass="35035">MGETWSLIFPPPARFTEKELGNQSGKVFIVTGATGGVGRHLVDILYQHNGKIYVAARSEDKASTTIKEIRAKHPNSTGELVFLHLELNDLTTIKRTAQEFLSKESRLDVLWNNAAVMVPPQGSKTAQGYELQLGTNNVAPFLLTKLLLPVLKKTAKVSPRNTVRVVWVSSSAAQFAPKPAIDFSNINYTREESIWPKYMRSKAGNVLHSAELARRTRDDGIISLSLNPGNFVTDLQKTMPRWQFALFKLVAKNPVNGAYTELYAGLSEDITEKNSGGWVAPFGRLTRGPTELFDPELGRKYWEWSEEQIKPYE</sequence>
<dbReference type="GO" id="GO:0016491">
    <property type="term" value="F:oxidoreductase activity"/>
    <property type="evidence" value="ECO:0007669"/>
    <property type="project" value="UniProtKB-KW"/>
</dbReference>
<evidence type="ECO:0000256" key="1">
    <source>
        <dbReference type="ARBA" id="ARBA00023002"/>
    </source>
</evidence>
<keyword evidence="1" id="KW-0560">Oxidoreductase</keyword>
<protein>
    <recommendedName>
        <fullName evidence="4">Short-chain dehydrogenase</fullName>
    </recommendedName>
</protein>
<name>A0AAD7VUW9_9ASCO</name>
<dbReference type="PANTHER" id="PTHR43157:SF31">
    <property type="entry name" value="PHOSPHATIDYLINOSITOL-GLYCAN BIOSYNTHESIS CLASS F PROTEIN"/>
    <property type="match status" value="1"/>
</dbReference>